<dbReference type="OrthoDB" id="414175at2759"/>
<sequence>MFLCRGLSALQVKLSHLLFTALVVVVLYNATKIYQQNFPAFTTDVEDSTPVGLLLPEEEYLERLIDTYGLTNFTKWQAWRVQSAEQALDVEPITDIHANFQPHWDTPKTIDLSNPRASDLRATKRMELPIHTSQAEGKLNGSDFLFGISTSHGRIADKDWAILRAWKRWLTKDDGSSNGASLVLMLDNASTGQLDDIDRRLHEAGIDAYVTSTAERTSKARRYYELIRILKTYGATLAASGQPKLWFGVVEDTIFFPSLPYLRERLASYDIREQLYVGIPSERLDWQQDGKSVTTFGGGAIMLTKRAVSIIPKLPCLDVEQAGQPYRAQTWDKLLKQCVKKEAGMDMHVVPAFYSPFDAHYKPHLESHENGMRPLLLHDYQDRYHLDVGMAHLVTDVCGEACFMHHYLFHDNWVVINGVSISHHPDGLTHQHHHHHHPDPAQVGQQGEQESFGATSRTPVSGQLVINEAKIAKKPLDWQGRRDVWRLLDSARAGNGAVWQAYLKPGVKRPKLPESKGETEASEAVADEELDSIIVLIWEKKKHQ</sequence>
<proteinExistence type="predicted"/>
<feature type="region of interest" description="Disordered" evidence="1">
    <location>
        <begin position="425"/>
        <end position="459"/>
    </location>
</feature>
<dbReference type="Proteomes" id="UP000078544">
    <property type="component" value="Unassembled WGS sequence"/>
</dbReference>
<comment type="caution">
    <text evidence="2">The sequence shown here is derived from an EMBL/GenBank/DDBJ whole genome shotgun (WGS) entry which is preliminary data.</text>
</comment>
<protein>
    <recommendedName>
        <fullName evidence="4">Glycosyltransferase family 31 protein</fullName>
    </recommendedName>
</protein>
<gene>
    <name evidence="2" type="ORF">AAL_02170</name>
</gene>
<evidence type="ECO:0000313" key="2">
    <source>
        <dbReference type="EMBL" id="KZZ99598.1"/>
    </source>
</evidence>
<dbReference type="Gene3D" id="3.90.550.50">
    <property type="match status" value="1"/>
</dbReference>
<accession>A0A168F8S1</accession>
<evidence type="ECO:0000256" key="1">
    <source>
        <dbReference type="SAM" id="MobiDB-lite"/>
    </source>
</evidence>
<dbReference type="EMBL" id="AZGY01000003">
    <property type="protein sequence ID" value="KZZ99598.1"/>
    <property type="molecule type" value="Genomic_DNA"/>
</dbReference>
<evidence type="ECO:0000313" key="3">
    <source>
        <dbReference type="Proteomes" id="UP000078544"/>
    </source>
</evidence>
<evidence type="ECO:0008006" key="4">
    <source>
        <dbReference type="Google" id="ProtNLM"/>
    </source>
</evidence>
<dbReference type="STRING" id="1081109.A0A168F8S1"/>
<organism evidence="2 3">
    <name type="scientific">Moelleriella libera RCEF 2490</name>
    <dbReference type="NCBI Taxonomy" id="1081109"/>
    <lineage>
        <taxon>Eukaryota</taxon>
        <taxon>Fungi</taxon>
        <taxon>Dikarya</taxon>
        <taxon>Ascomycota</taxon>
        <taxon>Pezizomycotina</taxon>
        <taxon>Sordariomycetes</taxon>
        <taxon>Hypocreomycetidae</taxon>
        <taxon>Hypocreales</taxon>
        <taxon>Clavicipitaceae</taxon>
        <taxon>Moelleriella</taxon>
    </lineage>
</organism>
<name>A0A168F8S1_9HYPO</name>
<reference evidence="2 3" key="1">
    <citation type="journal article" date="2016" name="Genome Biol. Evol.">
        <title>Divergent and convergent evolution of fungal pathogenicity.</title>
        <authorList>
            <person name="Shang Y."/>
            <person name="Xiao G."/>
            <person name="Zheng P."/>
            <person name="Cen K."/>
            <person name="Zhan S."/>
            <person name="Wang C."/>
        </authorList>
    </citation>
    <scope>NUCLEOTIDE SEQUENCE [LARGE SCALE GENOMIC DNA]</scope>
    <source>
        <strain evidence="2 3">RCEF 2490</strain>
    </source>
</reference>
<dbReference type="AlphaFoldDB" id="A0A168F8S1"/>
<keyword evidence="3" id="KW-1185">Reference proteome</keyword>
<feature type="compositionally biased region" description="Polar residues" evidence="1">
    <location>
        <begin position="443"/>
        <end position="459"/>
    </location>
</feature>